<evidence type="ECO:0000313" key="4">
    <source>
        <dbReference type="Proteomes" id="UP000220527"/>
    </source>
</evidence>
<dbReference type="SUPFAM" id="SSF50978">
    <property type="entry name" value="WD40 repeat-like"/>
    <property type="match status" value="1"/>
</dbReference>
<evidence type="ECO:0000256" key="1">
    <source>
        <dbReference type="PROSITE-ProRule" id="PRU00221"/>
    </source>
</evidence>
<accession>A0A2A6RLL1</accession>
<comment type="caution">
    <text evidence="3">The sequence shown here is derived from an EMBL/GenBank/DDBJ whole genome shotgun (WGS) entry which is preliminary data.</text>
</comment>
<keyword evidence="4" id="KW-1185">Reference proteome</keyword>
<dbReference type="SMART" id="SM00320">
    <property type="entry name" value="WD40"/>
    <property type="match status" value="1"/>
</dbReference>
<dbReference type="InterPro" id="IPR036322">
    <property type="entry name" value="WD40_repeat_dom_sf"/>
</dbReference>
<gene>
    <name evidence="3" type="ORF">CJ255_06250</name>
</gene>
<dbReference type="Gene3D" id="2.130.10.10">
    <property type="entry name" value="YVTN repeat-like/Quinoprotein amine dehydrogenase"/>
    <property type="match status" value="1"/>
</dbReference>
<dbReference type="OrthoDB" id="141273at2"/>
<reference evidence="4" key="1">
    <citation type="submission" date="2017-08" db="EMBL/GenBank/DDBJ databases">
        <authorList>
            <person name="Grouzdev D.S."/>
            <person name="Gaisin V.A."/>
            <person name="Rysina M.S."/>
            <person name="Gorlenko V.M."/>
        </authorList>
    </citation>
    <scope>NUCLEOTIDE SEQUENCE [LARGE SCALE GENOMIC DNA]</scope>
    <source>
        <strain evidence="4">Kir15-3F</strain>
    </source>
</reference>
<feature type="domain" description="Novel STAND NTPase 1" evidence="2">
    <location>
        <begin position="1"/>
        <end position="176"/>
    </location>
</feature>
<name>A0A2A6RLL1_9CHLR</name>
<dbReference type="EMBL" id="NQWI01000018">
    <property type="protein sequence ID" value="PDW03952.1"/>
    <property type="molecule type" value="Genomic_DNA"/>
</dbReference>
<dbReference type="InterPro" id="IPR015943">
    <property type="entry name" value="WD40/YVTN_repeat-like_dom_sf"/>
</dbReference>
<dbReference type="PROSITE" id="PS50294">
    <property type="entry name" value="WD_REPEATS_REGION"/>
    <property type="match status" value="1"/>
</dbReference>
<proteinExistence type="predicted"/>
<dbReference type="Pfam" id="PF20703">
    <property type="entry name" value="nSTAND1"/>
    <property type="match status" value="1"/>
</dbReference>
<dbReference type="Proteomes" id="UP000220527">
    <property type="component" value="Unassembled WGS sequence"/>
</dbReference>
<feature type="repeat" description="WD" evidence="1">
    <location>
        <begin position="224"/>
        <end position="265"/>
    </location>
</feature>
<keyword evidence="1" id="KW-0853">WD repeat</keyword>
<evidence type="ECO:0000259" key="2">
    <source>
        <dbReference type="Pfam" id="PF20703"/>
    </source>
</evidence>
<dbReference type="Pfam" id="PF00400">
    <property type="entry name" value="WD40"/>
    <property type="match status" value="1"/>
</dbReference>
<dbReference type="InterPro" id="IPR001680">
    <property type="entry name" value="WD40_rpt"/>
</dbReference>
<dbReference type="AlphaFoldDB" id="A0A2A6RLL1"/>
<dbReference type="PROSITE" id="PS50082">
    <property type="entry name" value="WD_REPEATS_2"/>
    <property type="match status" value="1"/>
</dbReference>
<organism evidence="3 4">
    <name type="scientific">Candidatus Viridilinea mediisalina</name>
    <dbReference type="NCBI Taxonomy" id="2024553"/>
    <lineage>
        <taxon>Bacteria</taxon>
        <taxon>Bacillati</taxon>
        <taxon>Chloroflexota</taxon>
        <taxon>Chloroflexia</taxon>
        <taxon>Chloroflexales</taxon>
        <taxon>Chloroflexineae</taxon>
        <taxon>Oscillochloridaceae</taxon>
        <taxon>Candidatus Viridilinea</taxon>
    </lineage>
</organism>
<sequence>MVDALLGEILGEPAALPLLQYSLLKLWEARERNRVTWAAYQQVGGGRLALGRGADAVYQQLIPEDQKTAERIFLRLVRPSEGIEMTSMRVRRAELVQGGEDPSRVERVLTRLIDARLLRLTSGESSSDTQVEIAHEALIRNWPTLSNWLEDERHNLRQRQRLTERAEQWQRLGQTREDLLQGQLLEEAQRYPDLNQLERDFVQASSAAVTARLWNSEGQALAVLRGHSGDVYSAVFSPDGTRMLTASADGTARQYMVSTEDLRRAAVCRVNRELTPEEVQGFEVDLPLAFTLEQRQCPPVYSWQR</sequence>
<evidence type="ECO:0000313" key="3">
    <source>
        <dbReference type="EMBL" id="PDW03952.1"/>
    </source>
</evidence>
<protein>
    <recommendedName>
        <fullName evidence="2">Novel STAND NTPase 1 domain-containing protein</fullName>
    </recommendedName>
</protein>
<dbReference type="InterPro" id="IPR049052">
    <property type="entry name" value="nSTAND1"/>
</dbReference>